<feature type="region of interest" description="Disordered" evidence="2">
    <location>
        <begin position="602"/>
        <end position="642"/>
    </location>
</feature>
<sequence length="977" mass="107753">MLQIHKLNVENFAGLREARLELKDSGVTVIYGPNEAGKSTLLKAFKLLVSDVKVNSAAKSVKENFPRDRDDHPQISAELSVGNYRVRIEKFYRPNSGKAVLDIFEPQQETIVGREAEERFRDILNAETDRTLLAALTIEQGKSLDDFAALQVSTLATVMANNNQGMEDSAFGEEASDNSYASSLFEAIQKEYARYWTATGQIKAKSDFRAKKDALEAAQQSLADAEKTYREAQDYIGKLDHLQREKASISEKLPEAREAVVVCEAELKTAETVAATLAQLEDKVATAQQRHALAENQWNTRKNLIEQLNQETHELEKHAVALKTAQEAQEVERQRAEDREKRIEELEKRSKAAHNLHRAVEAAYLRLQAAEAIVADQMVLEDFTVLEARKTDLERELVLNPATGAVMTELRRAIAQLDAAVQLRDAVATSVHIDGPVGEIVSDDTGEHYELGEEGTELSIASRREITMGDFIVTVTPTQDQADQDRAVQRAQDDVRALSEKLQLADGDSTALLAQAEDKADERQKIEEKLSELSIEMSSVVAGRTPDSIRQKLQGTYAEYVRADKEVTHMLEDYRAHGFSDSTLSEFHERLVAQDSALGKTDIGDQASSADDDCAGISTRNRDAEERAGSDSGTSDGGGQEFSGDIATLRCLIEMEPATDFSRMVRQSRLVADEADKNLRAESLRSGATSEVTKSFFKAQAAHSSAERTVAKYAASLASARQEQSDESLSCAVEEALQASEEAETELQKGREANAGVELDTACSNLKKAQGRVHNLEQRLRQIDMDQVANEAYLDGRSDAADRRDSAQAECERAESDYARIKAQAHAARLLSETVMKARADMQAQYEKPFKETFEKLAEVVYGPGVHFDLAEDFSVTKRVLRGIDLEPQQLSGGAREQMLILARLAVARLVGGGEAVPIFIDDALGFSDVHRIESMNNLLGHLGRTNQVIVLTCDVERFDGIPGARQLSIDSITTAE</sequence>
<dbReference type="SUPFAM" id="SSF52540">
    <property type="entry name" value="P-loop containing nucleoside triphosphate hydrolases"/>
    <property type="match status" value="1"/>
</dbReference>
<dbReference type="PANTHER" id="PTHR41259">
    <property type="entry name" value="DOUBLE-STRAND BREAK REPAIR RAD50 ATPASE, PUTATIVE-RELATED"/>
    <property type="match status" value="1"/>
</dbReference>
<evidence type="ECO:0000256" key="1">
    <source>
        <dbReference type="SAM" id="Coils"/>
    </source>
</evidence>
<feature type="coiled-coil region" evidence="1">
    <location>
        <begin position="733"/>
        <end position="824"/>
    </location>
</feature>
<evidence type="ECO:0000256" key="2">
    <source>
        <dbReference type="SAM" id="MobiDB-lite"/>
    </source>
</evidence>
<feature type="coiled-coil region" evidence="1">
    <location>
        <begin position="208"/>
        <end position="363"/>
    </location>
</feature>
<feature type="coiled-coil region" evidence="1">
    <location>
        <begin position="488"/>
        <end position="536"/>
    </location>
</feature>
<name>A0A7G7YP73_9CORY</name>
<dbReference type="PANTHER" id="PTHR41259:SF1">
    <property type="entry name" value="DOUBLE-STRAND BREAK REPAIR RAD50 ATPASE, PUTATIVE-RELATED"/>
    <property type="match status" value="1"/>
</dbReference>
<dbReference type="AlphaFoldDB" id="A0A7G7YP73"/>
<proteinExistence type="predicted"/>
<dbReference type="GO" id="GO:0006302">
    <property type="term" value="P:double-strand break repair"/>
    <property type="evidence" value="ECO:0007669"/>
    <property type="project" value="InterPro"/>
</dbReference>
<organism evidence="4 5">
    <name type="scientific">Corynebacterium anserum</name>
    <dbReference type="NCBI Taxonomy" id="2684406"/>
    <lineage>
        <taxon>Bacteria</taxon>
        <taxon>Bacillati</taxon>
        <taxon>Actinomycetota</taxon>
        <taxon>Actinomycetes</taxon>
        <taxon>Mycobacteriales</taxon>
        <taxon>Corynebacteriaceae</taxon>
        <taxon>Corynebacterium</taxon>
    </lineage>
</organism>
<evidence type="ECO:0000259" key="3">
    <source>
        <dbReference type="Pfam" id="PF13476"/>
    </source>
</evidence>
<dbReference type="GO" id="GO:0016887">
    <property type="term" value="F:ATP hydrolysis activity"/>
    <property type="evidence" value="ECO:0007669"/>
    <property type="project" value="InterPro"/>
</dbReference>
<keyword evidence="5" id="KW-1185">Reference proteome</keyword>
<reference evidence="4 5" key="1">
    <citation type="submission" date="2019-12" db="EMBL/GenBank/DDBJ databases">
        <title>Corynebacterium sp. nov., isolated from feces of the Anser Albifrons in China.</title>
        <authorList>
            <person name="Liu Q."/>
        </authorList>
    </citation>
    <scope>NUCLEOTIDE SEQUENCE [LARGE SCALE GENOMIC DNA]</scope>
    <source>
        <strain evidence="4 5">23H37-10</strain>
    </source>
</reference>
<keyword evidence="1" id="KW-0175">Coiled coil</keyword>
<dbReference type="EMBL" id="CP046883">
    <property type="protein sequence ID" value="QNH96293.1"/>
    <property type="molecule type" value="Genomic_DNA"/>
</dbReference>
<feature type="compositionally biased region" description="Basic and acidic residues" evidence="2">
    <location>
        <begin position="620"/>
        <end position="629"/>
    </location>
</feature>
<dbReference type="Proteomes" id="UP000515275">
    <property type="component" value="Chromosome"/>
</dbReference>
<evidence type="ECO:0000313" key="5">
    <source>
        <dbReference type="Proteomes" id="UP000515275"/>
    </source>
</evidence>
<evidence type="ECO:0000313" key="4">
    <source>
        <dbReference type="EMBL" id="QNH96293.1"/>
    </source>
</evidence>
<feature type="domain" description="Rad50/SbcC-type AAA" evidence="3">
    <location>
        <begin position="6"/>
        <end position="253"/>
    </location>
</feature>
<protein>
    <submittedName>
        <fullName evidence="4">AAA family ATPase</fullName>
    </submittedName>
</protein>
<dbReference type="Gene3D" id="3.40.50.300">
    <property type="entry name" value="P-loop containing nucleotide triphosphate hydrolases"/>
    <property type="match status" value="2"/>
</dbReference>
<dbReference type="Pfam" id="PF13476">
    <property type="entry name" value="AAA_23"/>
    <property type="match status" value="1"/>
</dbReference>
<dbReference type="RefSeq" id="WP_185770045.1">
    <property type="nucleotide sequence ID" value="NZ_CP046883.1"/>
</dbReference>
<dbReference type="InterPro" id="IPR038729">
    <property type="entry name" value="Rad50/SbcC_AAA"/>
</dbReference>
<gene>
    <name evidence="4" type="ORF">GP473_06115</name>
</gene>
<dbReference type="KEGG" id="cans:GP473_06115"/>
<accession>A0A7G7YP73</accession>
<dbReference type="InterPro" id="IPR027417">
    <property type="entry name" value="P-loop_NTPase"/>
</dbReference>